<reference evidence="2 3" key="1">
    <citation type="submission" date="2020-01" db="EMBL/GenBank/DDBJ databases">
        <title>Polyphasic characterisation and genomic insights into a novel alkali tolerant bacterium VR-M41.</title>
        <authorList>
            <person name="Vemuluri V.R."/>
        </authorList>
    </citation>
    <scope>NUCLEOTIDE SEQUENCE [LARGE SCALE GENOMIC DNA]</scope>
    <source>
        <strain evidence="2 3">VR-M41</strain>
    </source>
</reference>
<dbReference type="InterPro" id="IPR006059">
    <property type="entry name" value="SBP"/>
</dbReference>
<sequence>MKRGTGLSRKGMAAALAALLFLPGCFSEDKGQPLAEKREKEAAGGLSGGEPHAANTLRIGILTGEAGDRYYRETYTDIYEYNHPELNIEIVPAVDTARYRYLDPDSEHYQEEDPLDELKKLTEGEHPVDVLILDPEALRRATQNGWTEPLASYMESTGESEEEFAPAVIGGLKDLGGGELHALAPDYASSALYYNVDWFERSGVKPPEDGMTWDEAFARARAASGENESGAHVYGLSFTQAPAEDPLWAIRTYTEPLGLSTFDLQTEEMTVDTPEWLDVWTKLADMTRQGAVPLDLKPETDPDSYDPFGGDLFLSGRAAMTIADSSYAGNLQTAARNAERIERFDPFRWKTVALPVHPGRESIGAGVKLGDTFSIVSSSSHKAEAWDFIRFATGERIQAMGLHDTYRMPSRLKAIAREAEENGYRSEAFTRLRPAEPIAEREDRAVQDNPQLWQIGDSGRKLFQRVLQGELPVKQALEQWENDGRRWLKGPFTEDGTLTFGAPPPPGGPLAGVQIAEEAANLKNS</sequence>
<gene>
    <name evidence="2" type="ORF">GYN08_01150</name>
</gene>
<dbReference type="RefSeq" id="WP_166271707.1">
    <property type="nucleotide sequence ID" value="NZ_JAAFGS010000001.1"/>
</dbReference>
<dbReference type="Proteomes" id="UP000800303">
    <property type="component" value="Unassembled WGS sequence"/>
</dbReference>
<dbReference type="SUPFAM" id="SSF53850">
    <property type="entry name" value="Periplasmic binding protein-like II"/>
    <property type="match status" value="1"/>
</dbReference>
<comment type="caution">
    <text evidence="2">The sequence shown here is derived from an EMBL/GenBank/DDBJ whole genome shotgun (WGS) entry which is preliminary data.</text>
</comment>
<protein>
    <submittedName>
        <fullName evidence="2">Extracellular solute-binding protein</fullName>
    </submittedName>
</protein>
<evidence type="ECO:0000256" key="1">
    <source>
        <dbReference type="SAM" id="SignalP"/>
    </source>
</evidence>
<organism evidence="2 3">
    <name type="scientific">Saccharibacillus alkalitolerans</name>
    <dbReference type="NCBI Taxonomy" id="2705290"/>
    <lineage>
        <taxon>Bacteria</taxon>
        <taxon>Bacillati</taxon>
        <taxon>Bacillota</taxon>
        <taxon>Bacilli</taxon>
        <taxon>Bacillales</taxon>
        <taxon>Paenibacillaceae</taxon>
        <taxon>Saccharibacillus</taxon>
    </lineage>
</organism>
<evidence type="ECO:0000313" key="3">
    <source>
        <dbReference type="Proteomes" id="UP000800303"/>
    </source>
</evidence>
<proteinExistence type="predicted"/>
<feature type="signal peptide" evidence="1">
    <location>
        <begin position="1"/>
        <end position="27"/>
    </location>
</feature>
<dbReference type="PANTHER" id="PTHR43649:SF12">
    <property type="entry name" value="DIACETYLCHITOBIOSE BINDING PROTEIN DASA"/>
    <property type="match status" value="1"/>
</dbReference>
<dbReference type="EMBL" id="JAAFGS010000001">
    <property type="protein sequence ID" value="NGZ73905.1"/>
    <property type="molecule type" value="Genomic_DNA"/>
</dbReference>
<accession>A0ABX0F214</accession>
<feature type="chain" id="PRO_5046953933" evidence="1">
    <location>
        <begin position="28"/>
        <end position="525"/>
    </location>
</feature>
<evidence type="ECO:0000313" key="2">
    <source>
        <dbReference type="EMBL" id="NGZ73905.1"/>
    </source>
</evidence>
<keyword evidence="1" id="KW-0732">Signal</keyword>
<name>A0ABX0F214_9BACL</name>
<dbReference type="Gene3D" id="3.40.190.10">
    <property type="entry name" value="Periplasmic binding protein-like II"/>
    <property type="match status" value="1"/>
</dbReference>
<dbReference type="Pfam" id="PF01547">
    <property type="entry name" value="SBP_bac_1"/>
    <property type="match status" value="1"/>
</dbReference>
<dbReference type="InterPro" id="IPR050490">
    <property type="entry name" value="Bact_solute-bd_prot1"/>
</dbReference>
<dbReference type="PANTHER" id="PTHR43649">
    <property type="entry name" value="ARABINOSE-BINDING PROTEIN-RELATED"/>
    <property type="match status" value="1"/>
</dbReference>
<keyword evidence="3" id="KW-1185">Reference proteome</keyword>